<dbReference type="PANTHER" id="PTHR10357:SF219">
    <property type="entry name" value="MALTOSE ALPHA-D-GLUCOSYLTRANSFERASE"/>
    <property type="match status" value="1"/>
</dbReference>
<gene>
    <name evidence="5" type="ORF">VA596_37440</name>
</gene>
<dbReference type="PRINTS" id="PR00110">
    <property type="entry name" value="ALPHAAMYLASE"/>
</dbReference>
<dbReference type="Gene3D" id="3.90.400.10">
    <property type="entry name" value="Oligo-1,6-glucosidase, Domain 2"/>
    <property type="match status" value="1"/>
</dbReference>
<evidence type="ECO:0000256" key="3">
    <source>
        <dbReference type="RuleBase" id="RU361134"/>
    </source>
</evidence>
<organism evidence="5 6">
    <name type="scientific">Amycolatopsis heterodermiae</name>
    <dbReference type="NCBI Taxonomy" id="3110235"/>
    <lineage>
        <taxon>Bacteria</taxon>
        <taxon>Bacillati</taxon>
        <taxon>Actinomycetota</taxon>
        <taxon>Actinomycetes</taxon>
        <taxon>Pseudonocardiales</taxon>
        <taxon>Pseudonocardiaceae</taxon>
        <taxon>Amycolatopsis</taxon>
    </lineage>
</organism>
<proteinExistence type="inferred from homology"/>
<evidence type="ECO:0000313" key="5">
    <source>
        <dbReference type="EMBL" id="MEA5365263.1"/>
    </source>
</evidence>
<evidence type="ECO:0000313" key="6">
    <source>
        <dbReference type="Proteomes" id="UP001304298"/>
    </source>
</evidence>
<dbReference type="CDD" id="cd11334">
    <property type="entry name" value="AmyAc_TreS"/>
    <property type="match status" value="1"/>
</dbReference>
<dbReference type="EC" id="3.2.1.1" evidence="3"/>
<dbReference type="RefSeq" id="WP_323333643.1">
    <property type="nucleotide sequence ID" value="NZ_JAYFSI010000011.1"/>
</dbReference>
<keyword evidence="3" id="KW-0326">Glycosidase</keyword>
<comment type="caution">
    <text evidence="5">The sequence shown here is derived from an EMBL/GenBank/DDBJ whole genome shotgun (WGS) entry which is preliminary data.</text>
</comment>
<accession>A0ABU5RG55</accession>
<keyword evidence="6" id="KW-1185">Reference proteome</keyword>
<reference evidence="5 6" key="1">
    <citation type="submission" date="2023-12" db="EMBL/GenBank/DDBJ databases">
        <title>Amycolatopsis sp. V23-08.</title>
        <authorList>
            <person name="Somphong A."/>
        </authorList>
    </citation>
    <scope>NUCLEOTIDE SEQUENCE [LARGE SCALE GENOMIC DNA]</scope>
    <source>
        <strain evidence="5 6">V23-08</strain>
    </source>
</reference>
<dbReference type="SUPFAM" id="SSF51445">
    <property type="entry name" value="(Trans)glycosidases"/>
    <property type="match status" value="1"/>
</dbReference>
<dbReference type="Proteomes" id="UP001304298">
    <property type="component" value="Unassembled WGS sequence"/>
</dbReference>
<feature type="domain" description="Glycosyl hydrolase family 13 catalytic" evidence="4">
    <location>
        <begin position="12"/>
        <end position="408"/>
    </location>
</feature>
<dbReference type="SMART" id="SM00642">
    <property type="entry name" value="Aamy"/>
    <property type="match status" value="1"/>
</dbReference>
<dbReference type="InterPro" id="IPR006046">
    <property type="entry name" value="Alpha_amylase"/>
</dbReference>
<comment type="catalytic activity">
    <reaction evidence="3">
        <text>Endohydrolysis of (1-&gt;4)-alpha-D-glucosidic linkages in polysaccharides containing three or more (1-&gt;4)-alpha-linked D-glucose units.</text>
        <dbReference type="EC" id="3.2.1.1"/>
    </reaction>
</comment>
<evidence type="ECO:0000256" key="2">
    <source>
        <dbReference type="RuleBase" id="RU003615"/>
    </source>
</evidence>
<dbReference type="Gene3D" id="3.20.20.80">
    <property type="entry name" value="Glycosidases"/>
    <property type="match status" value="1"/>
</dbReference>
<dbReference type="PANTHER" id="PTHR10357">
    <property type="entry name" value="ALPHA-AMYLASE FAMILY MEMBER"/>
    <property type="match status" value="1"/>
</dbReference>
<keyword evidence="3" id="KW-0119">Carbohydrate metabolism</keyword>
<sequence length="537" mass="60656">MHRWYRNGVIYSLDIETFQDSDDDGVGDLRGLTDRLDYLGRLGVDTVWLSPCHPSPRRDGGYDITDYYGIDPRFGTLGDFAELVSQADEAGIRLVLDLVVNHTSDEHPWFRSALSGRSAPYHDWYVWADDEPADRWDGAVFPGSEEETWTYAESVGRWYRHRFYRFQPELDVENPAVRAELAKIVTFWLRLGVAGFRIDAAPFLIESRGRRDFGLLRQLRETVSWQRGDAMLLAEANVPEDELLEYFGTADDEASRATMLFDFRLNQALMLALARGDADPVRERLRCSPRLPGQAQWATFLRNHDEVDLSGLSPEERGDVLGRFGPEPRMQLYDRGIRRRLACMLDGDRRRLELAYSLLLTMPGSPVLRYGDEIGMGEDLTLPERTAIRTPMQWSDGPHGGFSRAPAGQLVAPPVQGGPFGYERVNVLGQRRDPNSLLTWFERALHTRKECPEIAVGTHEPVDGGPREVLVHRTGTAKGRMVFVHNLGPAEHRVRIPAGPDDLALAVFEDGGYDDRIDPADVAVAGHGYRWIRLVTA</sequence>
<dbReference type="Pfam" id="PF00128">
    <property type="entry name" value="Alpha-amylase"/>
    <property type="match status" value="2"/>
</dbReference>
<protein>
    <recommendedName>
        <fullName evidence="3">Alpha-amylase</fullName>
        <ecNumber evidence="3">3.2.1.1</ecNumber>
    </recommendedName>
</protein>
<dbReference type="InterPro" id="IPR006047">
    <property type="entry name" value="GH13_cat_dom"/>
</dbReference>
<dbReference type="EMBL" id="JAYFSI010000011">
    <property type="protein sequence ID" value="MEA5365263.1"/>
    <property type="molecule type" value="Genomic_DNA"/>
</dbReference>
<dbReference type="InterPro" id="IPR045857">
    <property type="entry name" value="O16G_dom_2"/>
</dbReference>
<evidence type="ECO:0000256" key="1">
    <source>
        <dbReference type="ARBA" id="ARBA00008061"/>
    </source>
</evidence>
<dbReference type="InterPro" id="IPR017853">
    <property type="entry name" value="GH"/>
</dbReference>
<comment type="similarity">
    <text evidence="1 2">Belongs to the glycosyl hydrolase 13 family.</text>
</comment>
<evidence type="ECO:0000259" key="4">
    <source>
        <dbReference type="SMART" id="SM00642"/>
    </source>
</evidence>
<name>A0ABU5RG55_9PSEU</name>
<keyword evidence="3" id="KW-0378">Hydrolase</keyword>